<keyword evidence="2" id="KW-1185">Reference proteome</keyword>
<reference evidence="1 2" key="1">
    <citation type="submission" date="2015-04" db="EMBL/GenBank/DDBJ databases">
        <authorList>
            <consortium name="Pathogen Informatics"/>
        </authorList>
    </citation>
    <scope>NUCLEOTIDE SEQUENCE [LARGE SCALE GENOMIC DNA]</scope>
    <source>
        <strain evidence="1 2">SGS1</strain>
    </source>
</reference>
<sequence>MEKINHPDLKVIKNYYDQNMKEIKSVRTINNIILRFRYKMNHKLNRKEMYEKTRKILEILQDLSNEHIFLQNLYDLKSTIVNNFMYNKSFSFSFIQSLEVFKRLFELLGSMHKLIECAEKSIKNGFLLRDRDYFCMTREMISGIYQPITKTIKNNLVRLDNTLKILHLSYEDSH</sequence>
<evidence type="ECO:0000313" key="2">
    <source>
        <dbReference type="Proteomes" id="UP000220158"/>
    </source>
</evidence>
<dbReference type="EMBL" id="CVMU01000184">
    <property type="protein sequence ID" value="CRG84690.1"/>
    <property type="molecule type" value="Genomic_DNA"/>
</dbReference>
<proteinExistence type="predicted"/>
<dbReference type="Proteomes" id="UP000220158">
    <property type="component" value="Unassembled WGS sequence"/>
</dbReference>
<dbReference type="VEuPathDB" id="PlasmoDB:PRELSG_0025000"/>
<protein>
    <submittedName>
        <fullName evidence="1">Uncharacterized protein</fullName>
    </submittedName>
</protein>
<dbReference type="RefSeq" id="XP_028531128.1">
    <property type="nucleotide sequence ID" value="XM_028675290.1"/>
</dbReference>
<gene>
    <name evidence="1" type="ORF">PRELSG_0025000</name>
</gene>
<evidence type="ECO:0000313" key="1">
    <source>
        <dbReference type="EMBL" id="CRG84690.1"/>
    </source>
</evidence>
<dbReference type="GeneID" id="39734176"/>
<dbReference type="KEGG" id="prel:PRELSG_0025000"/>
<organism evidence="1 2">
    <name type="scientific">Plasmodium relictum</name>
    <dbReference type="NCBI Taxonomy" id="85471"/>
    <lineage>
        <taxon>Eukaryota</taxon>
        <taxon>Sar</taxon>
        <taxon>Alveolata</taxon>
        <taxon>Apicomplexa</taxon>
        <taxon>Aconoidasida</taxon>
        <taxon>Haemosporida</taxon>
        <taxon>Plasmodiidae</taxon>
        <taxon>Plasmodium</taxon>
        <taxon>Plasmodium (Haemamoeba)</taxon>
    </lineage>
</organism>
<name>A0A1J1GK67_PLARL</name>
<dbReference type="AlphaFoldDB" id="A0A1J1GK67"/>
<accession>A0A1J1GK67</accession>